<sequence>MATKSVLQQHPPTPLSVSADLHSGMQQIAQFNEDRKFSIEDSQSCASGYDSPAPVAQDGMATVPFHPAHLVSQGAPGIGLDIQYDTYHHSSSFYSDGHYNGLPTHPVFSGSPPTPRSTNENDDLHRQTRSGESVRSSRSPKRQPPARIRSTPKSRKKSGKDFNRKTPKLTAPLSVLTKNMASIPVRDMGAWVKRSIEVRRKEVEKKNGYITRPMNSFMLYRSAYAERTKQWCLQNNHQVVSSVSGESWPLEPPEVRDMYTEYAKIERLNHQNAHPDYKFSPSKSISAAKKRKAEFSDDDEPSDLDDADWAPGRSRPRSARRLDRTVGYPVNNMRANYYDRSYMSNGSGMSRPSWDVSSDSRHMSMPMHNEIYTQYFPPNIHPTMSMGHMDDLRMRKIDTPTTTMQFSSGHALLGLPGGNAADMMQSLHSHTGTPLTDEGQVDPMLLAYDGGHQALEPAMTHHGQILELEQDGVHGLLGAGAPQADYHPEQWQADSHLAAIEQGCEFEKWMEAS</sequence>
<dbReference type="Gene3D" id="1.10.30.10">
    <property type="entry name" value="High mobility group box domain"/>
    <property type="match status" value="1"/>
</dbReference>
<feature type="region of interest" description="Disordered" evidence="7">
    <location>
        <begin position="273"/>
        <end position="323"/>
    </location>
</feature>
<keyword evidence="2" id="KW-0805">Transcription regulation</keyword>
<dbReference type="Pfam" id="PF00505">
    <property type="entry name" value="HMG_box"/>
    <property type="match status" value="1"/>
</dbReference>
<feature type="region of interest" description="Disordered" evidence="7">
    <location>
        <begin position="104"/>
        <end position="171"/>
    </location>
</feature>
<evidence type="ECO:0000256" key="6">
    <source>
        <dbReference type="PROSITE-ProRule" id="PRU00267"/>
    </source>
</evidence>
<keyword evidence="3 6" id="KW-0238">DNA-binding</keyword>
<dbReference type="GO" id="GO:0005634">
    <property type="term" value="C:nucleus"/>
    <property type="evidence" value="ECO:0007669"/>
    <property type="project" value="UniProtKB-SubCell"/>
</dbReference>
<reference evidence="9" key="1">
    <citation type="journal article" date="2020" name="Stud. Mycol.">
        <title>101 Dothideomycetes genomes: a test case for predicting lifestyles and emergence of pathogens.</title>
        <authorList>
            <person name="Haridas S."/>
            <person name="Albert R."/>
            <person name="Binder M."/>
            <person name="Bloem J."/>
            <person name="Labutti K."/>
            <person name="Salamov A."/>
            <person name="Andreopoulos B."/>
            <person name="Baker S."/>
            <person name="Barry K."/>
            <person name="Bills G."/>
            <person name="Bluhm B."/>
            <person name="Cannon C."/>
            <person name="Castanera R."/>
            <person name="Culley D."/>
            <person name="Daum C."/>
            <person name="Ezra D."/>
            <person name="Gonzalez J."/>
            <person name="Henrissat B."/>
            <person name="Kuo A."/>
            <person name="Liang C."/>
            <person name="Lipzen A."/>
            <person name="Lutzoni F."/>
            <person name="Magnuson J."/>
            <person name="Mondo S."/>
            <person name="Nolan M."/>
            <person name="Ohm R."/>
            <person name="Pangilinan J."/>
            <person name="Park H.-J."/>
            <person name="Ramirez L."/>
            <person name="Alfaro M."/>
            <person name="Sun H."/>
            <person name="Tritt A."/>
            <person name="Yoshinaga Y."/>
            <person name="Zwiers L.-H."/>
            <person name="Turgeon B."/>
            <person name="Goodwin S."/>
            <person name="Spatafora J."/>
            <person name="Crous P."/>
            <person name="Grigoriev I."/>
        </authorList>
    </citation>
    <scope>NUCLEOTIDE SEQUENCE</scope>
    <source>
        <strain evidence="9">CBS 175.79</strain>
    </source>
</reference>
<feature type="compositionally biased region" description="Low complexity" evidence="7">
    <location>
        <begin position="278"/>
        <end position="287"/>
    </location>
</feature>
<dbReference type="AlphaFoldDB" id="A0A6A5Y2C0"/>
<dbReference type="EMBL" id="ML978067">
    <property type="protein sequence ID" value="KAF2018724.1"/>
    <property type="molecule type" value="Genomic_DNA"/>
</dbReference>
<feature type="domain" description="HMG box" evidence="8">
    <location>
        <begin position="210"/>
        <end position="278"/>
    </location>
</feature>
<protein>
    <recommendedName>
        <fullName evidence="8">HMG box domain-containing protein</fullName>
    </recommendedName>
</protein>
<dbReference type="CDD" id="cd01389">
    <property type="entry name" value="HMG-box_ROX1-like"/>
    <property type="match status" value="1"/>
</dbReference>
<evidence type="ECO:0000313" key="9">
    <source>
        <dbReference type="EMBL" id="KAF2018724.1"/>
    </source>
</evidence>
<evidence type="ECO:0000313" key="10">
    <source>
        <dbReference type="Proteomes" id="UP000799778"/>
    </source>
</evidence>
<dbReference type="SUPFAM" id="SSF47095">
    <property type="entry name" value="HMG-box"/>
    <property type="match status" value="1"/>
</dbReference>
<dbReference type="GeneID" id="54278118"/>
<dbReference type="PANTHER" id="PTHR45803">
    <property type="entry name" value="SOX100B"/>
    <property type="match status" value="1"/>
</dbReference>
<keyword evidence="10" id="KW-1185">Reference proteome</keyword>
<feature type="compositionally biased region" description="Acidic residues" evidence="7">
    <location>
        <begin position="296"/>
        <end position="308"/>
    </location>
</feature>
<dbReference type="InterPro" id="IPR009071">
    <property type="entry name" value="HMG_box_dom"/>
</dbReference>
<dbReference type="GO" id="GO:0000978">
    <property type="term" value="F:RNA polymerase II cis-regulatory region sequence-specific DNA binding"/>
    <property type="evidence" value="ECO:0007669"/>
    <property type="project" value="TreeGrafter"/>
</dbReference>
<name>A0A6A5Y2C0_9PLEO</name>
<dbReference type="Proteomes" id="UP000799778">
    <property type="component" value="Unassembled WGS sequence"/>
</dbReference>
<feature type="DNA-binding region" description="HMG box" evidence="6">
    <location>
        <begin position="210"/>
        <end position="278"/>
    </location>
</feature>
<dbReference type="GO" id="GO:0000981">
    <property type="term" value="F:DNA-binding transcription factor activity, RNA polymerase II-specific"/>
    <property type="evidence" value="ECO:0007669"/>
    <property type="project" value="TreeGrafter"/>
</dbReference>
<evidence type="ECO:0000256" key="7">
    <source>
        <dbReference type="SAM" id="MobiDB-lite"/>
    </source>
</evidence>
<proteinExistence type="predicted"/>
<dbReference type="OrthoDB" id="2307332at2759"/>
<comment type="subcellular location">
    <subcellularLocation>
        <location evidence="1">Nucleus</location>
    </subcellularLocation>
</comment>
<dbReference type="PANTHER" id="PTHR45803:SF5">
    <property type="entry name" value="SOX100B"/>
    <property type="match status" value="1"/>
</dbReference>
<dbReference type="RefSeq" id="XP_033387063.1">
    <property type="nucleotide sequence ID" value="XM_033520721.1"/>
</dbReference>
<dbReference type="InterPro" id="IPR050917">
    <property type="entry name" value="SOX_TF"/>
</dbReference>
<evidence type="ECO:0000259" key="8">
    <source>
        <dbReference type="PROSITE" id="PS50118"/>
    </source>
</evidence>
<keyword evidence="5 6" id="KW-0539">Nucleus</keyword>
<gene>
    <name evidence="9" type="ORF">BU24DRAFT_103679</name>
</gene>
<dbReference type="InterPro" id="IPR036910">
    <property type="entry name" value="HMG_box_dom_sf"/>
</dbReference>
<dbReference type="SMART" id="SM00398">
    <property type="entry name" value="HMG"/>
    <property type="match status" value="1"/>
</dbReference>
<evidence type="ECO:0000256" key="2">
    <source>
        <dbReference type="ARBA" id="ARBA00023015"/>
    </source>
</evidence>
<evidence type="ECO:0000256" key="5">
    <source>
        <dbReference type="ARBA" id="ARBA00023242"/>
    </source>
</evidence>
<organism evidence="9 10">
    <name type="scientific">Aaosphaeria arxii CBS 175.79</name>
    <dbReference type="NCBI Taxonomy" id="1450172"/>
    <lineage>
        <taxon>Eukaryota</taxon>
        <taxon>Fungi</taxon>
        <taxon>Dikarya</taxon>
        <taxon>Ascomycota</taxon>
        <taxon>Pezizomycotina</taxon>
        <taxon>Dothideomycetes</taxon>
        <taxon>Pleosporomycetidae</taxon>
        <taxon>Pleosporales</taxon>
        <taxon>Pleosporales incertae sedis</taxon>
        <taxon>Aaosphaeria</taxon>
    </lineage>
</organism>
<evidence type="ECO:0000256" key="4">
    <source>
        <dbReference type="ARBA" id="ARBA00023163"/>
    </source>
</evidence>
<accession>A0A6A5Y2C0</accession>
<dbReference type="PROSITE" id="PS50118">
    <property type="entry name" value="HMG_BOX_2"/>
    <property type="match status" value="1"/>
</dbReference>
<evidence type="ECO:0000256" key="3">
    <source>
        <dbReference type="ARBA" id="ARBA00023125"/>
    </source>
</evidence>
<evidence type="ECO:0000256" key="1">
    <source>
        <dbReference type="ARBA" id="ARBA00004123"/>
    </source>
</evidence>
<keyword evidence="4" id="KW-0804">Transcription</keyword>